<evidence type="ECO:0000313" key="1">
    <source>
        <dbReference type="EMBL" id="RDX85641.1"/>
    </source>
</evidence>
<proteinExistence type="predicted"/>
<dbReference type="EMBL" id="QJKJ01006741">
    <property type="protein sequence ID" value="RDX85641.1"/>
    <property type="molecule type" value="Genomic_DNA"/>
</dbReference>
<dbReference type="AlphaFoldDB" id="A0A371G592"/>
<protein>
    <submittedName>
        <fullName evidence="1">Uncharacterized protein</fullName>
    </submittedName>
</protein>
<organism evidence="1 2">
    <name type="scientific">Mucuna pruriens</name>
    <name type="common">Velvet bean</name>
    <name type="synonym">Dolichos pruriens</name>
    <dbReference type="NCBI Taxonomy" id="157652"/>
    <lineage>
        <taxon>Eukaryota</taxon>
        <taxon>Viridiplantae</taxon>
        <taxon>Streptophyta</taxon>
        <taxon>Embryophyta</taxon>
        <taxon>Tracheophyta</taxon>
        <taxon>Spermatophyta</taxon>
        <taxon>Magnoliopsida</taxon>
        <taxon>eudicotyledons</taxon>
        <taxon>Gunneridae</taxon>
        <taxon>Pentapetalae</taxon>
        <taxon>rosids</taxon>
        <taxon>fabids</taxon>
        <taxon>Fabales</taxon>
        <taxon>Fabaceae</taxon>
        <taxon>Papilionoideae</taxon>
        <taxon>50 kb inversion clade</taxon>
        <taxon>NPAAA clade</taxon>
        <taxon>indigoferoid/millettioid clade</taxon>
        <taxon>Phaseoleae</taxon>
        <taxon>Mucuna</taxon>
    </lineage>
</organism>
<accession>A0A371G592</accession>
<feature type="non-terminal residue" evidence="1">
    <location>
        <position position="1"/>
    </location>
</feature>
<name>A0A371G592_MUCPR</name>
<sequence>MRGYLDHCRGRPKYPFRIHVSRRAKTTQRGVRILGSISKKHLCNLLERNLETLVLIPQIIDPTPQWPLAKLYTFRLTIHHKTINKDKIMVVVEQVQDVDEVEIVRQTLNTLILWSRILVKSDFDESKEDVPLKRCFESIYIWQHDLYIYYTIVVDVIFSSRESEHMYKFHGPSSYLEYMKNRKSVTYNLTTIHNYKFKN</sequence>
<reference evidence="1" key="1">
    <citation type="submission" date="2018-05" db="EMBL/GenBank/DDBJ databases">
        <title>Draft genome of Mucuna pruriens seed.</title>
        <authorList>
            <person name="Nnadi N.E."/>
            <person name="Vos R."/>
            <person name="Hasami M.H."/>
            <person name="Devisetty U.K."/>
            <person name="Aguiy J.C."/>
        </authorList>
    </citation>
    <scope>NUCLEOTIDE SEQUENCE [LARGE SCALE GENOMIC DNA]</scope>
    <source>
        <strain evidence="1">JCA_2017</strain>
    </source>
</reference>
<keyword evidence="2" id="KW-1185">Reference proteome</keyword>
<dbReference type="Proteomes" id="UP000257109">
    <property type="component" value="Unassembled WGS sequence"/>
</dbReference>
<gene>
    <name evidence="1" type="ORF">CR513_33140</name>
</gene>
<comment type="caution">
    <text evidence="1">The sequence shown here is derived from an EMBL/GenBank/DDBJ whole genome shotgun (WGS) entry which is preliminary data.</text>
</comment>
<evidence type="ECO:0000313" key="2">
    <source>
        <dbReference type="Proteomes" id="UP000257109"/>
    </source>
</evidence>